<dbReference type="EMBL" id="VCEB01000007">
    <property type="protein sequence ID" value="KAB0374763.1"/>
    <property type="molecule type" value="Genomic_DNA"/>
</dbReference>
<comment type="caution">
    <text evidence="4">The sequence shown here is derived from an EMBL/GenBank/DDBJ whole genome shotgun (WGS) entry which is preliminary data.</text>
</comment>
<dbReference type="CDD" id="cd01433">
    <property type="entry name" value="Ribosomal_L16_L10e"/>
    <property type="match status" value="1"/>
</dbReference>
<name>A0A5N3XNX0_MUNRE</name>
<keyword evidence="3" id="KW-0687">Ribonucleoprotein</keyword>
<comment type="similarity">
    <text evidence="1">Belongs to the universal ribosomal protein uL16 family.</text>
</comment>
<gene>
    <name evidence="4" type="ORF">FD755_013255</name>
</gene>
<protein>
    <submittedName>
        <fullName evidence="4">Uncharacterized protein</fullName>
    </submittedName>
</protein>
<keyword evidence="5" id="KW-1185">Reference proteome</keyword>
<dbReference type="SUPFAM" id="SSF54686">
    <property type="entry name" value="Ribosomal protein L16p/L10e"/>
    <property type="match status" value="1"/>
</dbReference>
<dbReference type="InterPro" id="IPR036920">
    <property type="entry name" value="Ribosomal_uL16_sf"/>
</dbReference>
<evidence type="ECO:0000313" key="4">
    <source>
        <dbReference type="EMBL" id="KAB0374763.1"/>
    </source>
</evidence>
<organism evidence="4 5">
    <name type="scientific">Muntiacus reevesi</name>
    <name type="common">Reeves' muntjac</name>
    <name type="synonym">Cervus reevesi</name>
    <dbReference type="NCBI Taxonomy" id="9886"/>
    <lineage>
        <taxon>Eukaryota</taxon>
        <taxon>Metazoa</taxon>
        <taxon>Chordata</taxon>
        <taxon>Craniata</taxon>
        <taxon>Vertebrata</taxon>
        <taxon>Euteleostomi</taxon>
        <taxon>Mammalia</taxon>
        <taxon>Eutheria</taxon>
        <taxon>Laurasiatheria</taxon>
        <taxon>Artiodactyla</taxon>
        <taxon>Ruminantia</taxon>
        <taxon>Pecora</taxon>
        <taxon>Cervidae</taxon>
        <taxon>Muntiacinae</taxon>
        <taxon>Muntiacus</taxon>
    </lineage>
</organism>
<dbReference type="Gene3D" id="3.90.1170.10">
    <property type="entry name" value="Ribosomal protein L10e/L16"/>
    <property type="match status" value="1"/>
</dbReference>
<dbReference type="InterPro" id="IPR016180">
    <property type="entry name" value="Ribosomal_uL16_dom"/>
</dbReference>
<evidence type="ECO:0000256" key="2">
    <source>
        <dbReference type="ARBA" id="ARBA00022980"/>
    </source>
</evidence>
<dbReference type="Pfam" id="PF00252">
    <property type="entry name" value="Ribosomal_L16"/>
    <property type="match status" value="1"/>
</dbReference>
<dbReference type="AlphaFoldDB" id="A0A5N3XNX0"/>
<dbReference type="Gene3D" id="3.30.60.300">
    <property type="match status" value="1"/>
</dbReference>
<evidence type="ECO:0000256" key="1">
    <source>
        <dbReference type="ARBA" id="ARBA00008931"/>
    </source>
</evidence>
<dbReference type="GO" id="GO:0006412">
    <property type="term" value="P:translation"/>
    <property type="evidence" value="ECO:0007669"/>
    <property type="project" value="InterPro"/>
</dbReference>
<reference evidence="4 5" key="1">
    <citation type="submission" date="2019-06" db="EMBL/GenBank/DDBJ databases">
        <title>Discovery of a novel chromosome fission-fusion reversal in muntjac.</title>
        <authorList>
            <person name="Mudd A.B."/>
            <person name="Bredeson J.V."/>
            <person name="Baum R."/>
            <person name="Hockemeyer D."/>
            <person name="Rokhsar D.S."/>
        </authorList>
    </citation>
    <scope>NUCLEOTIDE SEQUENCE [LARGE SCALE GENOMIC DNA]</scope>
    <source>
        <strain evidence="4">UCam_UCB_Mr</strain>
        <tissue evidence="4">Fibroblast cell line</tissue>
    </source>
</reference>
<proteinExistence type="inferred from homology"/>
<dbReference type="InterPro" id="IPR047873">
    <property type="entry name" value="Ribosomal_uL16"/>
</dbReference>
<dbReference type="PANTHER" id="PTHR11726">
    <property type="entry name" value="60S RIBOSOMAL PROTEIN L10"/>
    <property type="match status" value="1"/>
</dbReference>
<evidence type="ECO:0000256" key="3">
    <source>
        <dbReference type="ARBA" id="ARBA00023274"/>
    </source>
</evidence>
<dbReference type="InterPro" id="IPR001197">
    <property type="entry name" value="Ribosomal_uL16_euk_arch"/>
</dbReference>
<keyword evidence="2" id="KW-0689">Ribosomal protein</keyword>
<dbReference type="Proteomes" id="UP000326062">
    <property type="component" value="Chromosome 8"/>
</dbReference>
<dbReference type="GO" id="GO:0003735">
    <property type="term" value="F:structural constituent of ribosome"/>
    <property type="evidence" value="ECO:0007669"/>
    <property type="project" value="InterPro"/>
</dbReference>
<accession>A0A5N3XNX0</accession>
<dbReference type="GO" id="GO:0015934">
    <property type="term" value="C:large ribosomal subunit"/>
    <property type="evidence" value="ECO:0007669"/>
    <property type="project" value="UniProtKB-ARBA"/>
</dbReference>
<evidence type="ECO:0000313" key="5">
    <source>
        <dbReference type="Proteomes" id="UP000326062"/>
    </source>
</evidence>
<sequence>MGHRPALYYWYDKNKPNKPASAEAKEGKVNEFPLCGHMVSDEYEQLSSDALEAAPICANKYMAKMWLHPFLICINKMLPCARARRLQTGMCCDFGKPQGRGFTKFNVDESENMVVEKQLIPDGCGVKYTPLGKRWALHSLETWQSPLLAHAHQ</sequence>